<reference evidence="2" key="1">
    <citation type="submission" date="2024-06" db="UniProtKB">
        <authorList>
            <consortium name="RefSeq"/>
        </authorList>
    </citation>
    <scope>NUCLEOTIDE SEQUENCE [LARGE SCALE GENOMIC DNA]</scope>
</reference>
<dbReference type="GeneID" id="111114614"/>
<name>A0A8B8BZ88_CRAVI</name>
<reference evidence="3" key="2">
    <citation type="submission" date="2025-08" db="UniProtKB">
        <authorList>
            <consortium name="RefSeq"/>
        </authorList>
    </citation>
    <scope>IDENTIFICATION</scope>
    <source>
        <tissue evidence="3">Whole sample</tissue>
    </source>
</reference>
<dbReference type="AlphaFoldDB" id="A0A8B8BZ88"/>
<dbReference type="PROSITE" id="PS51257">
    <property type="entry name" value="PROKAR_LIPOPROTEIN"/>
    <property type="match status" value="1"/>
</dbReference>
<feature type="signal peptide" evidence="1">
    <location>
        <begin position="1"/>
        <end position="19"/>
    </location>
</feature>
<evidence type="ECO:0000256" key="1">
    <source>
        <dbReference type="SAM" id="SignalP"/>
    </source>
</evidence>
<keyword evidence="3" id="KW-0646">Protease inhibitor</keyword>
<organism evidence="2 3">
    <name type="scientific">Crassostrea virginica</name>
    <name type="common">Eastern oyster</name>
    <dbReference type="NCBI Taxonomy" id="6565"/>
    <lineage>
        <taxon>Eukaryota</taxon>
        <taxon>Metazoa</taxon>
        <taxon>Spiralia</taxon>
        <taxon>Lophotrochozoa</taxon>
        <taxon>Mollusca</taxon>
        <taxon>Bivalvia</taxon>
        <taxon>Autobranchia</taxon>
        <taxon>Pteriomorphia</taxon>
        <taxon>Ostreida</taxon>
        <taxon>Ostreoidea</taxon>
        <taxon>Ostreidae</taxon>
        <taxon>Crassostrea</taxon>
    </lineage>
</organism>
<dbReference type="GO" id="GO:0004867">
    <property type="term" value="F:serine-type endopeptidase inhibitor activity"/>
    <property type="evidence" value="ECO:0007669"/>
    <property type="project" value="UniProtKB-KW"/>
</dbReference>
<feature type="chain" id="PRO_5034578517" evidence="1">
    <location>
        <begin position="20"/>
        <end position="88"/>
    </location>
</feature>
<dbReference type="OrthoDB" id="6170044at2759"/>
<dbReference type="RefSeq" id="XP_022308708.1">
    <property type="nucleotide sequence ID" value="XM_022453000.1"/>
</dbReference>
<accession>A0A8B8BZ88</accession>
<evidence type="ECO:0000313" key="3">
    <source>
        <dbReference type="RefSeq" id="XP_022308708.1"/>
    </source>
</evidence>
<evidence type="ECO:0000313" key="2">
    <source>
        <dbReference type="Proteomes" id="UP000694844"/>
    </source>
</evidence>
<dbReference type="KEGG" id="cvn:111114614"/>
<keyword evidence="1" id="KW-0732">Signal</keyword>
<proteinExistence type="predicted"/>
<protein>
    <submittedName>
        <fullName evidence="3">Serine protease inhibitor Cvsi-2-like isoform X1</fullName>
    </submittedName>
</protein>
<dbReference type="Proteomes" id="UP000694844">
    <property type="component" value="Chromosome 1"/>
</dbReference>
<sequence length="88" mass="9600">MKTFVLCVLGLALVSSSYACTIASECTGSCDLSSNHWACINHACVCRPNSNPGTCSQKDDCRSYCQTHHEHHYHCIDGRCKCGELGDD</sequence>
<gene>
    <name evidence="3" type="primary">LOC111114614</name>
</gene>
<keyword evidence="3" id="KW-0722">Serine protease inhibitor</keyword>
<keyword evidence="2" id="KW-1185">Reference proteome</keyword>